<keyword evidence="2" id="KW-1185">Reference proteome</keyword>
<reference evidence="1" key="1">
    <citation type="submission" date="2019-10" db="EMBL/GenBank/DDBJ databases">
        <authorList>
            <consortium name="DOE Joint Genome Institute"/>
            <person name="Kuo A."/>
            <person name="Miyauchi S."/>
            <person name="Kiss E."/>
            <person name="Drula E."/>
            <person name="Kohler A."/>
            <person name="Sanchez-Garcia M."/>
            <person name="Andreopoulos B."/>
            <person name="Barry K.W."/>
            <person name="Bonito G."/>
            <person name="Buee M."/>
            <person name="Carver A."/>
            <person name="Chen C."/>
            <person name="Cichocki N."/>
            <person name="Clum A."/>
            <person name="Culley D."/>
            <person name="Crous P.W."/>
            <person name="Fauchery L."/>
            <person name="Girlanda M."/>
            <person name="Hayes R."/>
            <person name="Keri Z."/>
            <person name="LaButti K."/>
            <person name="Lipzen A."/>
            <person name="Lombard V."/>
            <person name="Magnuson J."/>
            <person name="Maillard F."/>
            <person name="Morin E."/>
            <person name="Murat C."/>
            <person name="Nolan M."/>
            <person name="Ohm R."/>
            <person name="Pangilinan J."/>
            <person name="Pereira M."/>
            <person name="Perotto S."/>
            <person name="Peter M."/>
            <person name="Riley R."/>
            <person name="Sitrit Y."/>
            <person name="Stielow B."/>
            <person name="Szollosi G."/>
            <person name="Zifcakova L."/>
            <person name="Stursova M."/>
            <person name="Spatafora J.W."/>
            <person name="Tedersoo L."/>
            <person name="Vaario L.-M."/>
            <person name="Yamada A."/>
            <person name="Yan M."/>
            <person name="Wang P."/>
            <person name="Xu J."/>
            <person name="Bruns T."/>
            <person name="Baldrian P."/>
            <person name="Vilgalys R."/>
            <person name="Henrissat B."/>
            <person name="Grigoriev I.V."/>
            <person name="Hibbett D."/>
            <person name="Nagy L.G."/>
            <person name="Martin F.M."/>
        </authorList>
    </citation>
    <scope>NUCLEOTIDE SEQUENCE</scope>
    <source>
        <strain evidence="1">BED1</strain>
    </source>
</reference>
<organism evidence="1 2">
    <name type="scientific">Boletus edulis BED1</name>
    <dbReference type="NCBI Taxonomy" id="1328754"/>
    <lineage>
        <taxon>Eukaryota</taxon>
        <taxon>Fungi</taxon>
        <taxon>Dikarya</taxon>
        <taxon>Basidiomycota</taxon>
        <taxon>Agaricomycotina</taxon>
        <taxon>Agaricomycetes</taxon>
        <taxon>Agaricomycetidae</taxon>
        <taxon>Boletales</taxon>
        <taxon>Boletineae</taxon>
        <taxon>Boletaceae</taxon>
        <taxon>Boletoideae</taxon>
        <taxon>Boletus</taxon>
    </lineage>
</organism>
<proteinExistence type="predicted"/>
<name>A0AAD4GGU4_BOLED</name>
<evidence type="ECO:0000313" key="1">
    <source>
        <dbReference type="EMBL" id="KAF8443328.1"/>
    </source>
</evidence>
<dbReference type="AlphaFoldDB" id="A0AAD4GGU4"/>
<dbReference type="EMBL" id="WHUW01000008">
    <property type="protein sequence ID" value="KAF8443328.1"/>
    <property type="molecule type" value="Genomic_DNA"/>
</dbReference>
<dbReference type="Proteomes" id="UP001194468">
    <property type="component" value="Unassembled WGS sequence"/>
</dbReference>
<accession>A0AAD4GGU4</accession>
<reference evidence="1" key="2">
    <citation type="journal article" date="2020" name="Nat. Commun.">
        <title>Large-scale genome sequencing of mycorrhizal fungi provides insights into the early evolution of symbiotic traits.</title>
        <authorList>
            <person name="Miyauchi S."/>
            <person name="Kiss E."/>
            <person name="Kuo A."/>
            <person name="Drula E."/>
            <person name="Kohler A."/>
            <person name="Sanchez-Garcia M."/>
            <person name="Morin E."/>
            <person name="Andreopoulos B."/>
            <person name="Barry K.W."/>
            <person name="Bonito G."/>
            <person name="Buee M."/>
            <person name="Carver A."/>
            <person name="Chen C."/>
            <person name="Cichocki N."/>
            <person name="Clum A."/>
            <person name="Culley D."/>
            <person name="Crous P.W."/>
            <person name="Fauchery L."/>
            <person name="Girlanda M."/>
            <person name="Hayes R.D."/>
            <person name="Keri Z."/>
            <person name="LaButti K."/>
            <person name="Lipzen A."/>
            <person name="Lombard V."/>
            <person name="Magnuson J."/>
            <person name="Maillard F."/>
            <person name="Murat C."/>
            <person name="Nolan M."/>
            <person name="Ohm R.A."/>
            <person name="Pangilinan J."/>
            <person name="Pereira M.F."/>
            <person name="Perotto S."/>
            <person name="Peter M."/>
            <person name="Pfister S."/>
            <person name="Riley R."/>
            <person name="Sitrit Y."/>
            <person name="Stielow J.B."/>
            <person name="Szollosi G."/>
            <person name="Zifcakova L."/>
            <person name="Stursova M."/>
            <person name="Spatafora J.W."/>
            <person name="Tedersoo L."/>
            <person name="Vaario L.M."/>
            <person name="Yamada A."/>
            <person name="Yan M."/>
            <person name="Wang P."/>
            <person name="Xu J."/>
            <person name="Bruns T."/>
            <person name="Baldrian P."/>
            <person name="Vilgalys R."/>
            <person name="Dunand C."/>
            <person name="Henrissat B."/>
            <person name="Grigoriev I.V."/>
            <person name="Hibbett D."/>
            <person name="Nagy L.G."/>
            <person name="Martin F.M."/>
        </authorList>
    </citation>
    <scope>NUCLEOTIDE SEQUENCE</scope>
    <source>
        <strain evidence="1">BED1</strain>
    </source>
</reference>
<protein>
    <submittedName>
        <fullName evidence="1">Uncharacterized protein</fullName>
    </submittedName>
</protein>
<comment type="caution">
    <text evidence="1">The sequence shown here is derived from an EMBL/GenBank/DDBJ whole genome shotgun (WGS) entry which is preliminary data.</text>
</comment>
<gene>
    <name evidence="1" type="ORF">L210DRAFT_948705</name>
</gene>
<sequence length="61" mass="6827">MDPDVGPINAPRARIQLLSQKQHGCKTTTYTFQLGCDHKNDDPTIVQENEMLVMLRSVVGD</sequence>
<evidence type="ECO:0000313" key="2">
    <source>
        <dbReference type="Proteomes" id="UP001194468"/>
    </source>
</evidence>